<evidence type="ECO:0000256" key="3">
    <source>
        <dbReference type="SAM" id="SignalP"/>
    </source>
</evidence>
<keyword evidence="2" id="KW-1133">Transmembrane helix</keyword>
<name>A0ABP1E6Z4_9APHY</name>
<reference evidence="5" key="1">
    <citation type="submission" date="2024-04" db="EMBL/GenBank/DDBJ databases">
        <authorList>
            <person name="Shaw F."/>
            <person name="Minotto A."/>
        </authorList>
    </citation>
    <scope>NUCLEOTIDE SEQUENCE [LARGE SCALE GENOMIC DNA]</scope>
</reference>
<feature type="signal peptide" evidence="3">
    <location>
        <begin position="1"/>
        <end position="20"/>
    </location>
</feature>
<keyword evidence="2" id="KW-0472">Membrane</keyword>
<keyword evidence="3" id="KW-0732">Signal</keyword>
<organism evidence="4 5">
    <name type="scientific">Somion occarium</name>
    <dbReference type="NCBI Taxonomy" id="3059160"/>
    <lineage>
        <taxon>Eukaryota</taxon>
        <taxon>Fungi</taxon>
        <taxon>Dikarya</taxon>
        <taxon>Basidiomycota</taxon>
        <taxon>Agaricomycotina</taxon>
        <taxon>Agaricomycetes</taxon>
        <taxon>Polyporales</taxon>
        <taxon>Cerrenaceae</taxon>
        <taxon>Somion</taxon>
    </lineage>
</organism>
<feature type="transmembrane region" description="Helical" evidence="2">
    <location>
        <begin position="162"/>
        <end position="181"/>
    </location>
</feature>
<feature type="compositionally biased region" description="Low complexity" evidence="1">
    <location>
        <begin position="62"/>
        <end position="73"/>
    </location>
</feature>
<feature type="region of interest" description="Disordered" evidence="1">
    <location>
        <begin position="62"/>
        <end position="88"/>
    </location>
</feature>
<evidence type="ECO:0000313" key="5">
    <source>
        <dbReference type="Proteomes" id="UP001497453"/>
    </source>
</evidence>
<accession>A0ABP1E6Z4</accession>
<sequence>MRISSVLFGVLALRVASVLGQVTQTLIDDLGQTVVEVVTTDPLGLLTTDTLLTLTTTTTPTTTATTATTTTPDVQQGPVGMPATQPPAAGPTQYVYTTTDALGEIIQVTDTFTPTFASSEGVRPTLTGTILDYSEWLTMVGGTSSAAVRPNAAASQWEVNKFVVGAFAATLSAILGGAWMVL</sequence>
<evidence type="ECO:0000256" key="1">
    <source>
        <dbReference type="SAM" id="MobiDB-lite"/>
    </source>
</evidence>
<evidence type="ECO:0000256" key="2">
    <source>
        <dbReference type="SAM" id="Phobius"/>
    </source>
</evidence>
<keyword evidence="5" id="KW-1185">Reference proteome</keyword>
<keyword evidence="2" id="KW-0812">Transmembrane</keyword>
<gene>
    <name evidence="4" type="ORF">GFSPODELE1_LOCUS10414</name>
</gene>
<dbReference type="EMBL" id="OZ037952">
    <property type="protein sequence ID" value="CAL1715757.1"/>
    <property type="molecule type" value="Genomic_DNA"/>
</dbReference>
<feature type="chain" id="PRO_5046216730" evidence="3">
    <location>
        <begin position="21"/>
        <end position="182"/>
    </location>
</feature>
<proteinExistence type="predicted"/>
<dbReference type="Proteomes" id="UP001497453">
    <property type="component" value="Chromosome 9"/>
</dbReference>
<evidence type="ECO:0000313" key="4">
    <source>
        <dbReference type="EMBL" id="CAL1715757.1"/>
    </source>
</evidence>
<protein>
    <submittedName>
        <fullName evidence="4">Uncharacterized protein</fullName>
    </submittedName>
</protein>